<feature type="transmembrane region" description="Helical" evidence="1">
    <location>
        <begin position="34"/>
        <end position="55"/>
    </location>
</feature>
<keyword evidence="1" id="KW-0812">Transmembrane</keyword>
<evidence type="ECO:0000313" key="3">
    <source>
        <dbReference type="Proteomes" id="UP001142610"/>
    </source>
</evidence>
<gene>
    <name evidence="2" type="ORF">NOG11_13295</name>
</gene>
<evidence type="ECO:0008006" key="4">
    <source>
        <dbReference type="Google" id="ProtNLM"/>
    </source>
</evidence>
<organism evidence="2 3">
    <name type="scientific">Parvularcula maris</name>
    <dbReference type="NCBI Taxonomy" id="2965077"/>
    <lineage>
        <taxon>Bacteria</taxon>
        <taxon>Pseudomonadati</taxon>
        <taxon>Pseudomonadota</taxon>
        <taxon>Alphaproteobacteria</taxon>
        <taxon>Parvularculales</taxon>
        <taxon>Parvularculaceae</taxon>
        <taxon>Parvularcula</taxon>
    </lineage>
</organism>
<proteinExistence type="predicted"/>
<protein>
    <recommendedName>
        <fullName evidence="4">Yip1 domain-containing protein</fullName>
    </recommendedName>
</protein>
<dbReference type="RefSeq" id="WP_256620268.1">
    <property type="nucleotide sequence ID" value="NZ_JANIBC010000017.1"/>
</dbReference>
<dbReference type="Proteomes" id="UP001142610">
    <property type="component" value="Unassembled WGS sequence"/>
</dbReference>
<name>A0A9X2LB03_9PROT</name>
<keyword evidence="3" id="KW-1185">Reference proteome</keyword>
<evidence type="ECO:0000313" key="2">
    <source>
        <dbReference type="EMBL" id="MCQ8186357.1"/>
    </source>
</evidence>
<dbReference type="AlphaFoldDB" id="A0A9X2LB03"/>
<feature type="transmembrane region" description="Helical" evidence="1">
    <location>
        <begin position="108"/>
        <end position="126"/>
    </location>
</feature>
<feature type="transmembrane region" description="Helical" evidence="1">
    <location>
        <begin position="75"/>
        <end position="96"/>
    </location>
</feature>
<dbReference type="EMBL" id="JANIBC010000017">
    <property type="protein sequence ID" value="MCQ8186357.1"/>
    <property type="molecule type" value="Genomic_DNA"/>
</dbReference>
<sequence>MISARRIADGIGLAFDLARKKPGWEERRDLSAEAVFASFWALPLMIPGHLLAAMVGRQLLVDTPFAEAANLSPAVTVITQTVTLLLGFGLQLFVLTRLARRRGAGWRISPLIIAFNWAAFAFRTLLGLLMGLSVLIGVPALIELGTLIVFGLIIWVRWGIVRETLQTTPMATIGTLVLLVVVSLLAGLVASAIFSVLGLLPEPVAVEAIEVPSEPEAQL</sequence>
<accession>A0A9X2LB03</accession>
<feature type="transmembrane region" description="Helical" evidence="1">
    <location>
        <begin position="176"/>
        <end position="200"/>
    </location>
</feature>
<keyword evidence="1" id="KW-1133">Transmembrane helix</keyword>
<evidence type="ECO:0000256" key="1">
    <source>
        <dbReference type="SAM" id="Phobius"/>
    </source>
</evidence>
<keyword evidence="1" id="KW-0472">Membrane</keyword>
<feature type="transmembrane region" description="Helical" evidence="1">
    <location>
        <begin position="132"/>
        <end position="156"/>
    </location>
</feature>
<reference evidence="2" key="1">
    <citation type="submission" date="2022-07" db="EMBL/GenBank/DDBJ databases">
        <title>Parvularcula maris sp. nov., an algicidal bacterium isolated from seawater.</title>
        <authorList>
            <person name="Li F."/>
        </authorList>
    </citation>
    <scope>NUCLEOTIDE SEQUENCE</scope>
    <source>
        <strain evidence="2">BGMRC 0090</strain>
    </source>
</reference>
<comment type="caution">
    <text evidence="2">The sequence shown here is derived from an EMBL/GenBank/DDBJ whole genome shotgun (WGS) entry which is preliminary data.</text>
</comment>